<evidence type="ECO:0000259" key="5">
    <source>
        <dbReference type="Pfam" id="PF07730"/>
    </source>
</evidence>
<organism evidence="6 7">
    <name type="scientific">Kineosporia corallincola</name>
    <dbReference type="NCBI Taxonomy" id="2835133"/>
    <lineage>
        <taxon>Bacteria</taxon>
        <taxon>Bacillati</taxon>
        <taxon>Actinomycetota</taxon>
        <taxon>Actinomycetes</taxon>
        <taxon>Kineosporiales</taxon>
        <taxon>Kineosporiaceae</taxon>
        <taxon>Kineosporia</taxon>
    </lineage>
</organism>
<dbReference type="Gene3D" id="3.30.565.10">
    <property type="entry name" value="Histidine kinase-like ATPase, C-terminal domain"/>
    <property type="match status" value="1"/>
</dbReference>
<dbReference type="PANTHER" id="PTHR24421:SF62">
    <property type="entry name" value="SENSORY TRANSDUCTION HISTIDINE KINASE"/>
    <property type="match status" value="1"/>
</dbReference>
<evidence type="ECO:0000256" key="1">
    <source>
        <dbReference type="ARBA" id="ARBA00022679"/>
    </source>
</evidence>
<accession>A0ABS5TAD5</accession>
<dbReference type="EMBL" id="JAHBAY010000001">
    <property type="protein sequence ID" value="MBT0767828.1"/>
    <property type="molecule type" value="Genomic_DNA"/>
</dbReference>
<feature type="domain" description="Signal transduction histidine kinase subgroup 3 dimerisation and phosphoacceptor" evidence="5">
    <location>
        <begin position="103"/>
        <end position="173"/>
    </location>
</feature>
<keyword evidence="4" id="KW-0812">Transmembrane</keyword>
<dbReference type="Proteomes" id="UP001197247">
    <property type="component" value="Unassembled WGS sequence"/>
</dbReference>
<gene>
    <name evidence="6" type="ORF">KIH74_02770</name>
</gene>
<dbReference type="Pfam" id="PF07730">
    <property type="entry name" value="HisKA_3"/>
    <property type="match status" value="1"/>
</dbReference>
<sequence>MSEQPAAPEHAWQGPGWGWTIGFWVFMAVATVRVSTAGDLTAGSRIGALTCVATITLGFLAFRSDRQRPGIDQSTERSELIRQLEATRAELGRVYHSHGVTAERERLAREIHDTLAQGFTSIVMLTQVARSHLEMLEGADVSQVDERLTLIEEVARENLGEARALVAAFGPVGLDDSTLAEAVRRLTGRFGAETRIRTEVTVDGDLTGLTRDREVVLLRATQEALANERRHSAARSVRVGLSGDALDAKTEIVHDGKGFDMHSVDRPLGFGLEAVARAIALRPDVVLMVPQP</sequence>
<keyword evidence="3" id="KW-0902">Two-component regulatory system</keyword>
<keyword evidence="4" id="KW-1133">Transmembrane helix</keyword>
<feature type="transmembrane region" description="Helical" evidence="4">
    <location>
        <begin position="16"/>
        <end position="34"/>
    </location>
</feature>
<keyword evidence="1" id="KW-0808">Transferase</keyword>
<evidence type="ECO:0000313" key="7">
    <source>
        <dbReference type="Proteomes" id="UP001197247"/>
    </source>
</evidence>
<evidence type="ECO:0000256" key="2">
    <source>
        <dbReference type="ARBA" id="ARBA00022777"/>
    </source>
</evidence>
<evidence type="ECO:0000313" key="6">
    <source>
        <dbReference type="EMBL" id="MBT0767828.1"/>
    </source>
</evidence>
<evidence type="ECO:0000256" key="3">
    <source>
        <dbReference type="ARBA" id="ARBA00023012"/>
    </source>
</evidence>
<evidence type="ECO:0000256" key="4">
    <source>
        <dbReference type="SAM" id="Phobius"/>
    </source>
</evidence>
<keyword evidence="4" id="KW-0472">Membrane</keyword>
<proteinExistence type="predicted"/>
<feature type="transmembrane region" description="Helical" evidence="4">
    <location>
        <begin position="46"/>
        <end position="62"/>
    </location>
</feature>
<name>A0ABS5TAD5_9ACTN</name>
<reference evidence="6 7" key="1">
    <citation type="submission" date="2021-05" db="EMBL/GenBank/DDBJ databases">
        <title>Kineosporia and Streptomyces sp. nov. two new marine actinobacteria isolated from Coral.</title>
        <authorList>
            <person name="Buangrab K."/>
            <person name="Sutthacheep M."/>
            <person name="Yeemin T."/>
            <person name="Harunari E."/>
            <person name="Igarashi Y."/>
            <person name="Kanchanasin P."/>
            <person name="Tanasupawat S."/>
            <person name="Phongsopitanun W."/>
        </authorList>
    </citation>
    <scope>NUCLEOTIDE SEQUENCE [LARGE SCALE GENOMIC DNA]</scope>
    <source>
        <strain evidence="6 7">J2-2</strain>
    </source>
</reference>
<dbReference type="PANTHER" id="PTHR24421">
    <property type="entry name" value="NITRATE/NITRITE SENSOR PROTEIN NARX-RELATED"/>
    <property type="match status" value="1"/>
</dbReference>
<keyword evidence="7" id="KW-1185">Reference proteome</keyword>
<comment type="caution">
    <text evidence="6">The sequence shown here is derived from an EMBL/GenBank/DDBJ whole genome shotgun (WGS) entry which is preliminary data.</text>
</comment>
<keyword evidence="2" id="KW-0418">Kinase</keyword>
<dbReference type="InterPro" id="IPR050482">
    <property type="entry name" value="Sensor_HK_TwoCompSys"/>
</dbReference>
<dbReference type="Gene3D" id="1.20.5.1930">
    <property type="match status" value="1"/>
</dbReference>
<protein>
    <recommendedName>
        <fullName evidence="5">Signal transduction histidine kinase subgroup 3 dimerisation and phosphoacceptor domain-containing protein</fullName>
    </recommendedName>
</protein>
<dbReference type="InterPro" id="IPR036890">
    <property type="entry name" value="HATPase_C_sf"/>
</dbReference>
<dbReference type="InterPro" id="IPR011712">
    <property type="entry name" value="Sig_transdc_His_kin_sub3_dim/P"/>
</dbReference>